<dbReference type="PRINTS" id="PR00705">
    <property type="entry name" value="PAPAIN"/>
</dbReference>
<proteinExistence type="inferred from homology"/>
<accession>A0A1Y5HZ54</accession>
<dbReference type="InterPro" id="IPR025661">
    <property type="entry name" value="Pept_asp_AS"/>
</dbReference>
<dbReference type="Proteomes" id="UP000195557">
    <property type="component" value="Unassembled WGS sequence"/>
</dbReference>
<comment type="similarity">
    <text evidence="1">Belongs to the peptidase C1 family.</text>
</comment>
<dbReference type="RefSeq" id="XP_003074544.1">
    <property type="nucleotide sequence ID" value="XM_003074497.1"/>
</dbReference>
<evidence type="ECO:0000313" key="6">
    <source>
        <dbReference type="Proteomes" id="UP000009170"/>
    </source>
</evidence>
<keyword evidence="2" id="KW-0732">Signal</keyword>
<gene>
    <name evidence="5" type="ORF">BE221DRAFT_187178</name>
    <name evidence="4" type="ORF">OT_ostta01g04900</name>
</gene>
<reference evidence="4 6" key="1">
    <citation type="journal article" date="2006" name="Proc. Natl. Acad. Sci. U.S.A.">
        <title>Genome analysis of the smallest free-living eukaryote Ostreococcus tauri unveils many unique features.</title>
        <authorList>
            <person name="Derelle E."/>
            <person name="Ferraz C."/>
            <person name="Rombauts S."/>
            <person name="Rouze P."/>
            <person name="Worden A.Z."/>
            <person name="Robbens S."/>
            <person name="Partensky F."/>
            <person name="Degroeve S."/>
            <person name="Echeynie S."/>
            <person name="Cooke R."/>
            <person name="Saeys Y."/>
            <person name="Wuyts J."/>
            <person name="Jabbari K."/>
            <person name="Bowler C."/>
            <person name="Panaud O."/>
            <person name="Piegu B."/>
            <person name="Ball S.G."/>
            <person name="Ral J.-P."/>
            <person name="Bouget F.-Y."/>
            <person name="Piganeau G."/>
            <person name="De Baets B."/>
            <person name="Picard A."/>
            <person name="Delseny M."/>
            <person name="Demaille J."/>
            <person name="Van de Peer Y."/>
            <person name="Moreau H."/>
        </authorList>
    </citation>
    <scope>NUCLEOTIDE SEQUENCE [LARGE SCALE GENOMIC DNA]</scope>
    <source>
        <strain evidence="4 6">OTTH0595</strain>
    </source>
</reference>
<feature type="chain" id="PRO_5018634102" evidence="2">
    <location>
        <begin position="30"/>
        <end position="387"/>
    </location>
</feature>
<evidence type="ECO:0000256" key="2">
    <source>
        <dbReference type="SAM" id="SignalP"/>
    </source>
</evidence>
<dbReference type="FunFam" id="3.90.70.10:FF:000117">
    <property type="entry name" value="Probable papain cysteine protease"/>
    <property type="match status" value="1"/>
</dbReference>
<evidence type="ECO:0000259" key="3">
    <source>
        <dbReference type="SMART" id="SM00645"/>
    </source>
</evidence>
<dbReference type="PANTHER" id="PTHR12411">
    <property type="entry name" value="CYSTEINE PROTEASE FAMILY C1-RELATED"/>
    <property type="match status" value="1"/>
</dbReference>
<feature type="domain" description="Peptidase C1A papain C-terminal" evidence="3">
    <location>
        <begin position="95"/>
        <end position="345"/>
    </location>
</feature>
<dbReference type="InterPro" id="IPR038765">
    <property type="entry name" value="Papain-like_cys_pep_sf"/>
</dbReference>
<sequence>MTRSPARRTDVVVGATCALALACAATANARALGSDARAPKLEIARPRSIETVVDSKALNAFTTERRGEYVILPGHDTREHVVSALPSAYVDAASLPDDFTWSNVKGHNFLTKSLNQHLPQYCGSCWAHGAMSALADRIQIASGKKRRQDVNLAIQYILNCGTEVAGSCHGGSHTGAYQFVKDSGFVPYDTCLPYEACSKESTEGNCGNGGDYTCTAMNTCRTCSTFSEWGGFCSALSTFPNATVAEYGTIRGEKAIMAEIYARGPVAAGIDADGLRGYVGGIYKDTPSFEINHIVSIVGWGTAKDGTKYWIVRNSWGQYWGEMGYFRIIRGVNALGLEDEVAWATPGSWTHMNIACYEDGSNCIKQKNYVDPSAPGRKPYGEWHMRN</sequence>
<dbReference type="GeneID" id="9834986"/>
<dbReference type="GO" id="GO:0008234">
    <property type="term" value="F:cysteine-type peptidase activity"/>
    <property type="evidence" value="ECO:0007669"/>
    <property type="project" value="InterPro"/>
</dbReference>
<dbReference type="InParanoid" id="Q01FU9"/>
<dbReference type="STRING" id="70448.Q01FU9"/>
<keyword evidence="6" id="KW-1185">Reference proteome</keyword>
<protein>
    <submittedName>
        <fullName evidence="5">Cathepsin Z</fullName>
    </submittedName>
    <submittedName>
        <fullName evidence="4">Peptidase C1A, papain C-terminal</fullName>
    </submittedName>
</protein>
<dbReference type="KEGG" id="ota:OT_ostta01g04900"/>
<dbReference type="InterPro" id="IPR013128">
    <property type="entry name" value="Peptidase_C1A"/>
</dbReference>
<dbReference type="PROSITE" id="PS00640">
    <property type="entry name" value="THIOL_PROTEASE_ASN"/>
    <property type="match status" value="1"/>
</dbReference>
<organism evidence="4 6">
    <name type="scientific">Ostreococcus tauri</name>
    <name type="common">Marine green alga</name>
    <dbReference type="NCBI Taxonomy" id="70448"/>
    <lineage>
        <taxon>Eukaryota</taxon>
        <taxon>Viridiplantae</taxon>
        <taxon>Chlorophyta</taxon>
        <taxon>Mamiellophyceae</taxon>
        <taxon>Mamiellales</taxon>
        <taxon>Bathycoccaceae</taxon>
        <taxon>Ostreococcus</taxon>
    </lineage>
</organism>
<dbReference type="OMA" id="QSWDWRN"/>
<accession>A0A454XK46</accession>
<dbReference type="EMBL" id="CAID01000001">
    <property type="protein sequence ID" value="CAL50395.1"/>
    <property type="molecule type" value="Genomic_DNA"/>
</dbReference>
<dbReference type="GO" id="GO:0006508">
    <property type="term" value="P:proteolysis"/>
    <property type="evidence" value="ECO:0007669"/>
    <property type="project" value="InterPro"/>
</dbReference>
<dbReference type="SMART" id="SM00645">
    <property type="entry name" value="Pept_C1"/>
    <property type="match status" value="1"/>
</dbReference>
<dbReference type="SUPFAM" id="SSF54001">
    <property type="entry name" value="Cysteine proteinases"/>
    <property type="match status" value="1"/>
</dbReference>
<evidence type="ECO:0000313" key="4">
    <source>
        <dbReference type="EMBL" id="CAL50395.1"/>
    </source>
</evidence>
<dbReference type="PROSITE" id="PS51257">
    <property type="entry name" value="PROKAR_LIPOPROTEIN"/>
    <property type="match status" value="1"/>
</dbReference>
<evidence type="ECO:0000256" key="1">
    <source>
        <dbReference type="ARBA" id="ARBA00008455"/>
    </source>
</evidence>
<dbReference type="InterPro" id="IPR000668">
    <property type="entry name" value="Peptidase_C1A_C"/>
</dbReference>
<feature type="signal peptide" evidence="2">
    <location>
        <begin position="1"/>
        <end position="29"/>
    </location>
</feature>
<dbReference type="Proteomes" id="UP000009170">
    <property type="component" value="Unassembled WGS sequence"/>
</dbReference>
<name>Q01FU9_OSTTA</name>
<accession>Q01FU9</accession>
<dbReference type="AlphaFoldDB" id="Q01FU9"/>
<dbReference type="Gene3D" id="3.90.70.10">
    <property type="entry name" value="Cysteine proteinases"/>
    <property type="match status" value="1"/>
</dbReference>
<dbReference type="OrthoDB" id="190265at2759"/>
<evidence type="ECO:0000313" key="5">
    <source>
        <dbReference type="EMBL" id="OUS42490.1"/>
    </source>
</evidence>
<reference evidence="5" key="3">
    <citation type="submission" date="2017-04" db="EMBL/GenBank/DDBJ databases">
        <title>Population genomics of picophytoplankton unveils novel chromosome hypervariability.</title>
        <authorList>
            <consortium name="DOE Joint Genome Institute"/>
            <person name="Blanc-Mathieu R."/>
            <person name="Krasovec M."/>
            <person name="Hebrard M."/>
            <person name="Yau S."/>
            <person name="Desgranges E."/>
            <person name="Martin J."/>
            <person name="Schackwitz W."/>
            <person name="Kuo A."/>
            <person name="Salin G."/>
            <person name="Donnadieu C."/>
            <person name="Desdevises Y."/>
            <person name="Sanchez-Ferandin S."/>
            <person name="Moreau H."/>
            <person name="Rivals E."/>
            <person name="Grigoriev I.V."/>
            <person name="Grimsley N."/>
            <person name="Eyre-Walker A."/>
            <person name="Piganeau G."/>
        </authorList>
    </citation>
    <scope>NUCLEOTIDE SEQUENCE [LARGE SCALE GENOMIC DNA]</scope>
    <source>
        <strain evidence="5">RCC 1115</strain>
    </source>
</reference>
<reference evidence="4" key="2">
    <citation type="journal article" date="2014" name="BMC Genomics">
        <title>An improved genome of the model marine alga Ostreococcus tauri unfolds by assessing Illumina de novo assemblies.</title>
        <authorList>
            <person name="Blanc-Mathieu R."/>
            <person name="Verhelst B."/>
            <person name="Derelle E."/>
            <person name="Rombauts S."/>
            <person name="Bouget F.Y."/>
            <person name="Carre I."/>
            <person name="Chateau A."/>
            <person name="Eyre-Walker A."/>
            <person name="Grimsley N."/>
            <person name="Moreau H."/>
            <person name="Piegu B."/>
            <person name="Rivals E."/>
            <person name="Schackwitz W."/>
            <person name="Van de Peer Y."/>
            <person name="Piganeau G."/>
        </authorList>
    </citation>
    <scope>NUCLEOTIDE SEQUENCE</scope>
    <source>
        <strain evidence="4">RCC4221</strain>
    </source>
</reference>
<dbReference type="EMBL" id="KZ155838">
    <property type="protein sequence ID" value="OUS42490.1"/>
    <property type="molecule type" value="Genomic_DNA"/>
</dbReference>
<dbReference type="Pfam" id="PF00112">
    <property type="entry name" value="Peptidase_C1"/>
    <property type="match status" value="1"/>
</dbReference>